<keyword evidence="2" id="KW-0285">Flavoprotein</keyword>
<dbReference type="Gene3D" id="3.30.9.10">
    <property type="entry name" value="D-Amino Acid Oxidase, subunit A, domain 2"/>
    <property type="match status" value="1"/>
</dbReference>
<proteinExistence type="predicted"/>
<sequence length="571" mass="63034">MNERIFNTQTIKKTSVLIVGGGISGLSAALFLLKHDIVPILIERHKTTSIHPRARGFDVRTMELYRELQLSESIRKAGAALAAAWGIHTGSSLFATLKNKKPKKQKIAGPMQIKGLEALTAQSPEAGARCTQDISEPILLAAARERGGDLRFYTELVSFHQTRNSVVAVIRDRETGQAETIEANYMIAADGAKSRIRETLCATTVGRGVLGDLLNVYFKANLREFVAGREFSILRIEEPGLRGMLTSIDNSDRWVYHLYYDTAKGEKPEDFTNEKLIAILQKVIGLPNVTISIISVLPWQPTVKAVTEMQHGSVFLAGDAAHIMPPYGGKGANTGIQDVHNLAWKLALVLKGIAKESLLHTYSTERQSIGQYNAETSGEMADEYGLIKKINRKWMFSFLSVIVVSKLGLNQLFPKLPMKKLGYLMGIPDMIYSSSAICAGDTGSQSKRTDLLKGQPGTRIPHLWVNYQQQKISTLDLMGESFVLLTGPDNDLWKQLATQIQDEFKIGIPVYSISPDGALDYKEKTVNKVLDITTSGALLIRPDGFVAWRCKEQKADSGSNFKRSLLKILGL</sequence>
<keyword evidence="4" id="KW-0812">Transmembrane</keyword>
<dbReference type="InterPro" id="IPR050641">
    <property type="entry name" value="RIFMO-like"/>
</dbReference>
<dbReference type="RefSeq" id="WP_106600443.1">
    <property type="nucleotide sequence ID" value="NZ_PYGK01000001.1"/>
</dbReference>
<dbReference type="Gene3D" id="3.50.50.60">
    <property type="entry name" value="FAD/NAD(P)-binding domain"/>
    <property type="match status" value="1"/>
</dbReference>
<evidence type="ECO:0000259" key="5">
    <source>
        <dbReference type="Pfam" id="PF01494"/>
    </source>
</evidence>
<evidence type="ECO:0000256" key="3">
    <source>
        <dbReference type="ARBA" id="ARBA00022827"/>
    </source>
</evidence>
<dbReference type="Proteomes" id="UP000240978">
    <property type="component" value="Unassembled WGS sequence"/>
</dbReference>
<dbReference type="OrthoDB" id="9766816at2"/>
<protein>
    <submittedName>
        <fullName evidence="6">2-polyprenyl-6-methoxyphenol hydroxylase-like FAD-dependent oxidoreductase</fullName>
    </submittedName>
</protein>
<dbReference type="Gene3D" id="3.40.30.120">
    <property type="match status" value="1"/>
</dbReference>
<accession>A0A2P8GPL3</accession>
<dbReference type="GO" id="GO:0016709">
    <property type="term" value="F:oxidoreductase activity, acting on paired donors, with incorporation or reduction of molecular oxygen, NAD(P)H as one donor, and incorporation of one atom of oxygen"/>
    <property type="evidence" value="ECO:0007669"/>
    <property type="project" value="UniProtKB-ARBA"/>
</dbReference>
<comment type="caution">
    <text evidence="6">The sequence shown here is derived from an EMBL/GenBank/DDBJ whole genome shotgun (WGS) entry which is preliminary data.</text>
</comment>
<dbReference type="SUPFAM" id="SSF51905">
    <property type="entry name" value="FAD/NAD(P)-binding domain"/>
    <property type="match status" value="1"/>
</dbReference>
<keyword evidence="3" id="KW-0274">FAD</keyword>
<dbReference type="GO" id="GO:0071949">
    <property type="term" value="F:FAD binding"/>
    <property type="evidence" value="ECO:0007669"/>
    <property type="project" value="InterPro"/>
</dbReference>
<dbReference type="PRINTS" id="PR00420">
    <property type="entry name" value="RNGMNOXGNASE"/>
</dbReference>
<organism evidence="6 7">
    <name type="scientific">Chitinophaga ginsengisoli</name>
    <dbReference type="NCBI Taxonomy" id="363837"/>
    <lineage>
        <taxon>Bacteria</taxon>
        <taxon>Pseudomonadati</taxon>
        <taxon>Bacteroidota</taxon>
        <taxon>Chitinophagia</taxon>
        <taxon>Chitinophagales</taxon>
        <taxon>Chitinophagaceae</taxon>
        <taxon>Chitinophaga</taxon>
    </lineage>
</organism>
<dbReference type="Pfam" id="PF01494">
    <property type="entry name" value="FAD_binding_3"/>
    <property type="match status" value="1"/>
</dbReference>
<evidence type="ECO:0000313" key="7">
    <source>
        <dbReference type="Proteomes" id="UP000240978"/>
    </source>
</evidence>
<keyword evidence="4" id="KW-1133">Transmembrane helix</keyword>
<evidence type="ECO:0000256" key="1">
    <source>
        <dbReference type="ARBA" id="ARBA00001974"/>
    </source>
</evidence>
<comment type="cofactor">
    <cofactor evidence="1">
        <name>FAD</name>
        <dbReference type="ChEBI" id="CHEBI:57692"/>
    </cofactor>
</comment>
<reference evidence="6 7" key="1">
    <citation type="submission" date="2018-03" db="EMBL/GenBank/DDBJ databases">
        <title>Genomic Encyclopedia of Archaeal and Bacterial Type Strains, Phase II (KMG-II): from individual species to whole genera.</title>
        <authorList>
            <person name="Goeker M."/>
        </authorList>
    </citation>
    <scope>NUCLEOTIDE SEQUENCE [LARGE SCALE GENOMIC DNA]</scope>
    <source>
        <strain evidence="6 7">DSM 18107</strain>
    </source>
</reference>
<dbReference type="PANTHER" id="PTHR43004">
    <property type="entry name" value="TRK SYSTEM POTASSIUM UPTAKE PROTEIN"/>
    <property type="match status" value="1"/>
</dbReference>
<feature type="domain" description="FAD-binding" evidence="5">
    <location>
        <begin position="13"/>
        <end position="373"/>
    </location>
</feature>
<evidence type="ECO:0000256" key="4">
    <source>
        <dbReference type="SAM" id="Phobius"/>
    </source>
</evidence>
<name>A0A2P8GPL3_9BACT</name>
<dbReference type="PANTHER" id="PTHR43004:SF19">
    <property type="entry name" value="BINDING MONOOXYGENASE, PUTATIVE (JCVI)-RELATED"/>
    <property type="match status" value="1"/>
</dbReference>
<dbReference type="Pfam" id="PF21274">
    <property type="entry name" value="Rng_hyd_C"/>
    <property type="match status" value="1"/>
</dbReference>
<dbReference type="InterPro" id="IPR002938">
    <property type="entry name" value="FAD-bd"/>
</dbReference>
<feature type="transmembrane region" description="Helical" evidence="4">
    <location>
        <begin position="14"/>
        <end position="33"/>
    </location>
</feature>
<keyword evidence="4" id="KW-0472">Membrane</keyword>
<evidence type="ECO:0000313" key="6">
    <source>
        <dbReference type="EMBL" id="PSL35903.1"/>
    </source>
</evidence>
<keyword evidence="7" id="KW-1185">Reference proteome</keyword>
<evidence type="ECO:0000256" key="2">
    <source>
        <dbReference type="ARBA" id="ARBA00022630"/>
    </source>
</evidence>
<dbReference type="AlphaFoldDB" id="A0A2P8GPL3"/>
<gene>
    <name evidence="6" type="ORF">CLV42_101665</name>
</gene>
<dbReference type="InterPro" id="IPR036188">
    <property type="entry name" value="FAD/NAD-bd_sf"/>
</dbReference>
<dbReference type="EMBL" id="PYGK01000001">
    <property type="protein sequence ID" value="PSL35903.1"/>
    <property type="molecule type" value="Genomic_DNA"/>
</dbReference>